<comment type="caution">
    <text evidence="2">The sequence shown here is derived from an EMBL/GenBank/DDBJ whole genome shotgun (WGS) entry which is preliminary data.</text>
</comment>
<evidence type="ECO:0008006" key="4">
    <source>
        <dbReference type="Google" id="ProtNLM"/>
    </source>
</evidence>
<dbReference type="EMBL" id="JBBHLI010000002">
    <property type="protein sequence ID" value="MEK9500241.1"/>
    <property type="molecule type" value="Genomic_DNA"/>
</dbReference>
<keyword evidence="1" id="KW-0732">Signal</keyword>
<sequence>MKRFLTVVALLTGLAIAPGCGLLEPECKQVPGRPLEAGTYTLSELPSSEWEQPFADLLPGPSAENVTLTLSEDREWVTIRYEVDGSVIEDRWQVVGSFH</sequence>
<keyword evidence="3" id="KW-1185">Reference proteome</keyword>
<evidence type="ECO:0000313" key="3">
    <source>
        <dbReference type="Proteomes" id="UP001484239"/>
    </source>
</evidence>
<dbReference type="Proteomes" id="UP001484239">
    <property type="component" value="Unassembled WGS sequence"/>
</dbReference>
<protein>
    <recommendedName>
        <fullName evidence="4">Lipoprotein</fullName>
    </recommendedName>
</protein>
<proteinExistence type="predicted"/>
<organism evidence="2 3">
    <name type="scientific">Gaopeijia maritima</name>
    <dbReference type="NCBI Taxonomy" id="3119007"/>
    <lineage>
        <taxon>Bacteria</taxon>
        <taxon>Pseudomonadati</taxon>
        <taxon>Gemmatimonadota</taxon>
        <taxon>Longimicrobiia</taxon>
        <taxon>Gaopeijiales</taxon>
        <taxon>Gaopeijiaceae</taxon>
        <taxon>Gaopeijia</taxon>
    </lineage>
</organism>
<gene>
    <name evidence="2" type="ORF">WI372_04570</name>
</gene>
<evidence type="ECO:0000256" key="1">
    <source>
        <dbReference type="SAM" id="SignalP"/>
    </source>
</evidence>
<evidence type="ECO:0000313" key="2">
    <source>
        <dbReference type="EMBL" id="MEK9500241.1"/>
    </source>
</evidence>
<dbReference type="RefSeq" id="WP_405275290.1">
    <property type="nucleotide sequence ID" value="NZ_CP144380.1"/>
</dbReference>
<reference evidence="2 3" key="1">
    <citation type="submission" date="2024-02" db="EMBL/GenBank/DDBJ databases">
        <title>A novel Gemmatimonadota bacterium.</title>
        <authorList>
            <person name="Du Z.-J."/>
            <person name="Ye Y.-Q."/>
        </authorList>
    </citation>
    <scope>NUCLEOTIDE SEQUENCE [LARGE SCALE GENOMIC DNA]</scope>
    <source>
        <strain evidence="2 3">DH-20</strain>
    </source>
</reference>
<feature type="signal peptide" evidence="1">
    <location>
        <begin position="1"/>
        <end position="17"/>
    </location>
</feature>
<name>A0ABU9E6T0_9BACT</name>
<accession>A0ABU9E6T0</accession>
<feature type="chain" id="PRO_5045609817" description="Lipoprotein" evidence="1">
    <location>
        <begin position="18"/>
        <end position="99"/>
    </location>
</feature>